<name>A0ABZ0I7A3_9GAMM</name>
<keyword evidence="1" id="KW-0175">Coiled coil</keyword>
<dbReference type="Proteomes" id="UP001626537">
    <property type="component" value="Chromosome"/>
</dbReference>
<feature type="chain" id="PRO_5045151911" evidence="2">
    <location>
        <begin position="20"/>
        <end position="478"/>
    </location>
</feature>
<feature type="signal peptide" evidence="2">
    <location>
        <begin position="1"/>
        <end position="19"/>
    </location>
</feature>
<dbReference type="InterPro" id="IPR010131">
    <property type="entry name" value="MdtP/NodT-like"/>
</dbReference>
<feature type="coiled-coil region" evidence="1">
    <location>
        <begin position="357"/>
        <end position="409"/>
    </location>
</feature>
<evidence type="ECO:0000256" key="2">
    <source>
        <dbReference type="SAM" id="SignalP"/>
    </source>
</evidence>
<dbReference type="RefSeq" id="WP_407349791.1">
    <property type="nucleotide sequence ID" value="NZ_CP136864.1"/>
</dbReference>
<evidence type="ECO:0000256" key="1">
    <source>
        <dbReference type="SAM" id="Coils"/>
    </source>
</evidence>
<reference evidence="3 4" key="1">
    <citation type="submission" date="2023-10" db="EMBL/GenBank/DDBJ databases">
        <title>Two novel species belonging to the OM43/NOR5 clade.</title>
        <authorList>
            <person name="Park M."/>
        </authorList>
    </citation>
    <scope>NUCLEOTIDE SEQUENCE [LARGE SCALE GENOMIC DNA]</scope>
    <source>
        <strain evidence="3 4">IMCC43200</strain>
    </source>
</reference>
<proteinExistence type="predicted"/>
<keyword evidence="2" id="KW-0732">Signal</keyword>
<evidence type="ECO:0000313" key="4">
    <source>
        <dbReference type="Proteomes" id="UP001626537"/>
    </source>
</evidence>
<accession>A0ABZ0I7A3</accession>
<dbReference type="EMBL" id="CP136864">
    <property type="protein sequence ID" value="WOJ95156.1"/>
    <property type="molecule type" value="Genomic_DNA"/>
</dbReference>
<organism evidence="3 4">
    <name type="scientific">Congregibacter variabilis</name>
    <dbReference type="NCBI Taxonomy" id="3081200"/>
    <lineage>
        <taxon>Bacteria</taxon>
        <taxon>Pseudomonadati</taxon>
        <taxon>Pseudomonadota</taxon>
        <taxon>Gammaproteobacteria</taxon>
        <taxon>Cellvibrionales</taxon>
        <taxon>Halieaceae</taxon>
        <taxon>Congregibacter</taxon>
    </lineage>
</organism>
<protein>
    <submittedName>
        <fullName evidence="3">TolC family protein</fullName>
    </submittedName>
</protein>
<dbReference type="Gene3D" id="1.20.1600.10">
    <property type="entry name" value="Outer membrane efflux proteins (OEP)"/>
    <property type="match status" value="1"/>
</dbReference>
<dbReference type="PANTHER" id="PTHR30203">
    <property type="entry name" value="OUTER MEMBRANE CATION EFFLUX PROTEIN"/>
    <property type="match status" value="1"/>
</dbReference>
<evidence type="ECO:0000313" key="3">
    <source>
        <dbReference type="EMBL" id="WOJ95156.1"/>
    </source>
</evidence>
<sequence>MIARTLLLVALSVAPGLRADVPLAQMPLLPEEVLAASEEHFPSILKALAQRQAAEGRVTESLGAFDLVFGADGFDRVDGFYDGTALSGNVVKPLRPLGAQLYGQYSLSNGDFPIYEDEYFTNNGGTAKLGVLFSMFRDRDIDSRRFGQIDAELALVQAQLDVLLTKVGVQQRALAAYWRWVAAGQELAVYDNLLRIALERETGLEREVSSGRRAAIFITENRQNITRRQTLMTASRRDFQVAANQLAFYLRDEDGEPLMPGAQRLPSEEQFGTLPPLPSASSLDVSSVLEQRPELRILQTGAERALQKIALSENELKPRLDLNLELAEGFGSIGEGGASRDGTDAIVGFTFSVPLERRQAKGKITQARAELESLRQEQRRLEDQVEIELRNILLELDTARQLMELAKQDVELSETMRRAEVRRFEQGASDFFLVNIREETAADARVRFYTAYQRTRVAQANFDAATVNLPRLGIDENY</sequence>
<keyword evidence="4" id="KW-1185">Reference proteome</keyword>
<gene>
    <name evidence="3" type="ORF">R0135_08275</name>
</gene>
<dbReference type="SUPFAM" id="SSF56954">
    <property type="entry name" value="Outer membrane efflux proteins (OEP)"/>
    <property type="match status" value="1"/>
</dbReference>
<dbReference type="PANTHER" id="PTHR30203:SF24">
    <property type="entry name" value="BLR4935 PROTEIN"/>
    <property type="match status" value="1"/>
</dbReference>